<reference evidence="2" key="2">
    <citation type="journal article" date="2015" name="Data Brief">
        <title>Shoot transcriptome of the giant reed, Arundo donax.</title>
        <authorList>
            <person name="Barrero R.A."/>
            <person name="Guerrero F.D."/>
            <person name="Moolhuijzen P."/>
            <person name="Goolsby J.A."/>
            <person name="Tidwell J."/>
            <person name="Bellgard S.E."/>
            <person name="Bellgard M.I."/>
        </authorList>
    </citation>
    <scope>NUCLEOTIDE SEQUENCE</scope>
    <source>
        <tissue evidence="2">Shoot tissue taken approximately 20 cm above the soil surface</tissue>
    </source>
</reference>
<dbReference type="SUPFAM" id="SSF82754">
    <property type="entry name" value="C-terminal, gelsolin-like domain of Sec23/24"/>
    <property type="match status" value="1"/>
</dbReference>
<proteinExistence type="predicted"/>
<organism evidence="2">
    <name type="scientific">Arundo donax</name>
    <name type="common">Giant reed</name>
    <name type="synonym">Donax arundinaceus</name>
    <dbReference type="NCBI Taxonomy" id="35708"/>
    <lineage>
        <taxon>Eukaryota</taxon>
        <taxon>Viridiplantae</taxon>
        <taxon>Streptophyta</taxon>
        <taxon>Embryophyta</taxon>
        <taxon>Tracheophyta</taxon>
        <taxon>Spermatophyta</taxon>
        <taxon>Magnoliopsida</taxon>
        <taxon>Liliopsida</taxon>
        <taxon>Poales</taxon>
        <taxon>Poaceae</taxon>
        <taxon>PACMAD clade</taxon>
        <taxon>Arundinoideae</taxon>
        <taxon>Arundineae</taxon>
        <taxon>Arundo</taxon>
    </lineage>
</organism>
<protein>
    <recommendedName>
        <fullName evidence="1">Gelsolin-like domain-containing protein</fullName>
    </recommendedName>
</protein>
<dbReference type="InterPro" id="IPR036180">
    <property type="entry name" value="Gelsolin-like_dom_sf"/>
</dbReference>
<dbReference type="InterPro" id="IPR029006">
    <property type="entry name" value="ADF-H/Gelsolin-like_dom_sf"/>
</dbReference>
<accession>A0A0A9DL28</accession>
<dbReference type="AlphaFoldDB" id="A0A0A9DL28"/>
<dbReference type="Gene3D" id="3.40.20.10">
    <property type="entry name" value="Severin"/>
    <property type="match status" value="1"/>
</dbReference>
<evidence type="ECO:0000313" key="2">
    <source>
        <dbReference type="EMBL" id="JAD86365.1"/>
    </source>
</evidence>
<dbReference type="InterPro" id="IPR007123">
    <property type="entry name" value="Gelsolin-like_dom"/>
</dbReference>
<feature type="domain" description="Gelsolin-like" evidence="1">
    <location>
        <begin position="2"/>
        <end position="30"/>
    </location>
</feature>
<dbReference type="Pfam" id="PF00626">
    <property type="entry name" value="Gelsolin"/>
    <property type="match status" value="1"/>
</dbReference>
<dbReference type="EMBL" id="GBRH01211530">
    <property type="protein sequence ID" value="JAD86365.1"/>
    <property type="molecule type" value="Transcribed_RNA"/>
</dbReference>
<evidence type="ECO:0000259" key="1">
    <source>
        <dbReference type="Pfam" id="PF00626"/>
    </source>
</evidence>
<reference evidence="2" key="1">
    <citation type="submission" date="2014-09" db="EMBL/GenBank/DDBJ databases">
        <authorList>
            <person name="Magalhaes I.L.F."/>
            <person name="Oliveira U."/>
            <person name="Santos F.R."/>
            <person name="Vidigal T.H.D.A."/>
            <person name="Brescovit A.D."/>
            <person name="Santos A.J."/>
        </authorList>
    </citation>
    <scope>NUCLEOTIDE SEQUENCE</scope>
    <source>
        <tissue evidence="2">Shoot tissue taken approximately 20 cm above the soil surface</tissue>
    </source>
</reference>
<name>A0A0A9DL28_ARUDO</name>
<sequence length="88" mass="9853">MTEDIFILDCHSCIFVWVGQHVDTKIRAQALSTGEKFIELDILMENVSEKHHFMSLLKEVNLSISPDSSLGTLQNHQCVATHLKGGCL</sequence>